<sequence length="81" mass="8721">MSSDSSAVTDGGEQVVSSAGTSAGPSPAYDKQKEKARVSRTSLILWHAHQNDAASGEEGFTLEIMIRGRLYTWHRFMGGCC</sequence>
<reference evidence="2 3" key="1">
    <citation type="submission" date="2022-03" db="EMBL/GenBank/DDBJ databases">
        <authorList>
            <person name="Macdonald S."/>
            <person name="Ahmed S."/>
            <person name="Newling K."/>
        </authorList>
    </citation>
    <scope>NUCLEOTIDE SEQUENCE [LARGE SCALE GENOMIC DNA]</scope>
</reference>
<proteinExistence type="predicted"/>
<evidence type="ECO:0000256" key="1">
    <source>
        <dbReference type="SAM" id="MobiDB-lite"/>
    </source>
</evidence>
<feature type="compositionally biased region" description="Low complexity" evidence="1">
    <location>
        <begin position="17"/>
        <end position="28"/>
    </location>
</feature>
<accession>A0ABC8KZF4</accession>
<feature type="region of interest" description="Disordered" evidence="1">
    <location>
        <begin position="1"/>
        <end position="35"/>
    </location>
</feature>
<dbReference type="Proteomes" id="UP001642260">
    <property type="component" value="Unassembled WGS sequence"/>
</dbReference>
<evidence type="ECO:0000313" key="3">
    <source>
        <dbReference type="Proteomes" id="UP001642260"/>
    </source>
</evidence>
<dbReference type="EMBL" id="CAKOAT010302932">
    <property type="protein sequence ID" value="CAH8361323.1"/>
    <property type="molecule type" value="Genomic_DNA"/>
</dbReference>
<comment type="caution">
    <text evidence="2">The sequence shown here is derived from an EMBL/GenBank/DDBJ whole genome shotgun (WGS) entry which is preliminary data.</text>
</comment>
<protein>
    <submittedName>
        <fullName evidence="2">Uncharacterized protein</fullName>
    </submittedName>
</protein>
<name>A0ABC8KZF4_ERUVS</name>
<keyword evidence="3" id="KW-1185">Reference proteome</keyword>
<organism evidence="2 3">
    <name type="scientific">Eruca vesicaria subsp. sativa</name>
    <name type="common">Garden rocket</name>
    <name type="synonym">Eruca sativa</name>
    <dbReference type="NCBI Taxonomy" id="29727"/>
    <lineage>
        <taxon>Eukaryota</taxon>
        <taxon>Viridiplantae</taxon>
        <taxon>Streptophyta</taxon>
        <taxon>Embryophyta</taxon>
        <taxon>Tracheophyta</taxon>
        <taxon>Spermatophyta</taxon>
        <taxon>Magnoliopsida</taxon>
        <taxon>eudicotyledons</taxon>
        <taxon>Gunneridae</taxon>
        <taxon>Pentapetalae</taxon>
        <taxon>rosids</taxon>
        <taxon>malvids</taxon>
        <taxon>Brassicales</taxon>
        <taxon>Brassicaceae</taxon>
        <taxon>Brassiceae</taxon>
        <taxon>Eruca</taxon>
    </lineage>
</organism>
<dbReference type="AlphaFoldDB" id="A0ABC8KZF4"/>
<gene>
    <name evidence="2" type="ORF">ERUC_LOCUS27079</name>
</gene>
<evidence type="ECO:0000313" key="2">
    <source>
        <dbReference type="EMBL" id="CAH8361323.1"/>
    </source>
</evidence>